<comment type="caution">
    <text evidence="2">The sequence shown here is derived from an EMBL/GenBank/DDBJ whole genome shotgun (WGS) entry which is preliminary data.</text>
</comment>
<name>A0A6S7GBP4_PARCT</name>
<keyword evidence="3" id="KW-1185">Reference proteome</keyword>
<feature type="compositionally biased region" description="Pro residues" evidence="1">
    <location>
        <begin position="533"/>
        <end position="544"/>
    </location>
</feature>
<feature type="region of interest" description="Disordered" evidence="1">
    <location>
        <begin position="530"/>
        <end position="562"/>
    </location>
</feature>
<dbReference type="PANTHER" id="PTHR47331">
    <property type="entry name" value="PHD-TYPE DOMAIN-CONTAINING PROTEIN"/>
    <property type="match status" value="1"/>
</dbReference>
<feature type="non-terminal residue" evidence="2">
    <location>
        <position position="658"/>
    </location>
</feature>
<dbReference type="OrthoDB" id="6375653at2759"/>
<protein>
    <submittedName>
        <fullName evidence="2">Uncharacterized protein</fullName>
    </submittedName>
</protein>
<feature type="region of interest" description="Disordered" evidence="1">
    <location>
        <begin position="1"/>
        <end position="20"/>
    </location>
</feature>
<feature type="compositionally biased region" description="Acidic residues" evidence="1">
    <location>
        <begin position="1"/>
        <end position="12"/>
    </location>
</feature>
<dbReference type="PANTHER" id="PTHR47331:SF1">
    <property type="entry name" value="GAG-LIKE PROTEIN"/>
    <property type="match status" value="1"/>
</dbReference>
<proteinExistence type="predicted"/>
<dbReference type="AlphaFoldDB" id="A0A6S7GBP4"/>
<dbReference type="InterPro" id="IPR005312">
    <property type="entry name" value="DUF1759"/>
</dbReference>
<reference evidence="2" key="1">
    <citation type="submission" date="2020-04" db="EMBL/GenBank/DDBJ databases">
        <authorList>
            <person name="Alioto T."/>
            <person name="Alioto T."/>
            <person name="Gomez Garrido J."/>
        </authorList>
    </citation>
    <scope>NUCLEOTIDE SEQUENCE</scope>
    <source>
        <strain evidence="2">A484AB</strain>
    </source>
</reference>
<feature type="region of interest" description="Disordered" evidence="1">
    <location>
        <begin position="178"/>
        <end position="224"/>
    </location>
</feature>
<dbReference type="EMBL" id="CACRXK020000950">
    <property type="protein sequence ID" value="CAB3985986.1"/>
    <property type="molecule type" value="Genomic_DNA"/>
</dbReference>
<evidence type="ECO:0000313" key="2">
    <source>
        <dbReference type="EMBL" id="CAB3985986.1"/>
    </source>
</evidence>
<dbReference type="Proteomes" id="UP001152795">
    <property type="component" value="Unassembled WGS sequence"/>
</dbReference>
<accession>A0A6S7GBP4</accession>
<dbReference type="Pfam" id="PF03564">
    <property type="entry name" value="DUF1759"/>
    <property type="match status" value="1"/>
</dbReference>
<feature type="compositionally biased region" description="Polar residues" evidence="1">
    <location>
        <begin position="192"/>
        <end position="222"/>
    </location>
</feature>
<organism evidence="2 3">
    <name type="scientific">Paramuricea clavata</name>
    <name type="common">Red gorgonian</name>
    <name type="synonym">Violescent sea-whip</name>
    <dbReference type="NCBI Taxonomy" id="317549"/>
    <lineage>
        <taxon>Eukaryota</taxon>
        <taxon>Metazoa</taxon>
        <taxon>Cnidaria</taxon>
        <taxon>Anthozoa</taxon>
        <taxon>Octocorallia</taxon>
        <taxon>Malacalcyonacea</taxon>
        <taxon>Plexauridae</taxon>
        <taxon>Paramuricea</taxon>
    </lineage>
</organism>
<gene>
    <name evidence="2" type="ORF">PACLA_8A040276</name>
</gene>
<evidence type="ECO:0000256" key="1">
    <source>
        <dbReference type="SAM" id="MobiDB-lite"/>
    </source>
</evidence>
<evidence type="ECO:0000313" key="3">
    <source>
        <dbReference type="Proteomes" id="UP001152795"/>
    </source>
</evidence>
<feature type="region of interest" description="Disordered" evidence="1">
    <location>
        <begin position="132"/>
        <end position="166"/>
    </location>
</feature>
<feature type="compositionally biased region" description="Polar residues" evidence="1">
    <location>
        <begin position="152"/>
        <end position="163"/>
    </location>
</feature>
<sequence>MSDTELDPSEIPEEPKADEEVKQKLVLIELNRRKRASKRSTTKARHHLEKLIVEKAEVDIQELEHRVETLWQILEDTQVIMDEMSAYFMEQKDFESHKLVMQESNELEGDCQKVIEKTQAVIVKCASESCVPSPPIQKTAPNTGGEVETEVTDNQGVSTSVTGNEGELDIADDVTNQGPQAVAPATLGGNDHLQQPATENSSSTSTGYPSPQHDITTTSSGHGETVINRRLKPLRVPTFDGDKKKFEEFWGLFVSLVDMSNEPTSLKMARLRQSLTGIALDSIRGLGVSGPEYKEAKEILNTKFGGQRRQLRAYLDDLERMHPLRAADVQGFERFADLVRVTVVKLQAEGKVGELGDGTLYSLLVKKLTGHQLEIYTRWMNEHSKDRSVLSLRDWLKEEVSIRVEAIEMAHGIESEDSARYNRKQYPTKGGRSNPSSFFMASNNQRNSAFNEDKRPKQKPPCACCSGPYHGIWACRQFEQRSVEQRWNFAKEKQLCFRCLSNDHWGKDCRRSQPCKVNGCQLNHHRLLHRQPVTPPSPIPPSPPESSWEGAASREGAGPSNKVAMMTQSHSSSREQCSLRTVPVWLKNNGKKVKVNAILHDASNESFVNEHVANLLGIQEAFQSVQVHVLNNSVETFQSMPAKIEIESVNGDFGKVIE</sequence>